<feature type="region of interest" description="Disordered" evidence="2">
    <location>
        <begin position="1"/>
        <end position="89"/>
    </location>
</feature>
<keyword evidence="3" id="KW-0812">Transmembrane</keyword>
<accession>A0A6V7QYD4</accession>
<dbReference type="GO" id="GO:0016226">
    <property type="term" value="P:iron-sulfur cluster assembly"/>
    <property type="evidence" value="ECO:0007669"/>
    <property type="project" value="TreeGrafter"/>
</dbReference>
<reference evidence="4" key="1">
    <citation type="submission" date="2020-07" db="EMBL/GenBank/DDBJ databases">
        <authorList>
            <person name="Lin J."/>
        </authorList>
    </citation>
    <scope>NUCLEOTIDE SEQUENCE</scope>
</reference>
<dbReference type="InterPro" id="IPR036065">
    <property type="entry name" value="BolA-like_sf"/>
</dbReference>
<evidence type="ECO:0000256" key="1">
    <source>
        <dbReference type="RuleBase" id="RU003860"/>
    </source>
</evidence>
<organism evidence="4">
    <name type="scientific">Ananas comosus var. bracteatus</name>
    <name type="common">red pineapple</name>
    <dbReference type="NCBI Taxonomy" id="296719"/>
    <lineage>
        <taxon>Eukaryota</taxon>
        <taxon>Viridiplantae</taxon>
        <taxon>Streptophyta</taxon>
        <taxon>Embryophyta</taxon>
        <taxon>Tracheophyta</taxon>
        <taxon>Spermatophyta</taxon>
        <taxon>Magnoliopsida</taxon>
        <taxon>Liliopsida</taxon>
        <taxon>Poales</taxon>
        <taxon>Bromeliaceae</taxon>
        <taxon>Bromelioideae</taxon>
        <taxon>Ananas</taxon>
    </lineage>
</organism>
<comment type="similarity">
    <text evidence="1">Belongs to the BolA/IbaG family.</text>
</comment>
<dbReference type="EMBL" id="CAJEUB010000061">
    <property type="protein sequence ID" value="CAD1847851.1"/>
    <property type="molecule type" value="Genomic_DNA"/>
</dbReference>
<dbReference type="AlphaFoldDB" id="A0A6V7QYD4"/>
<evidence type="ECO:0000256" key="3">
    <source>
        <dbReference type="SAM" id="Phobius"/>
    </source>
</evidence>
<protein>
    <recommendedName>
        <fullName evidence="5">Protein BOLA4, chloroplastic/mitochondrial</fullName>
    </recommendedName>
</protein>
<keyword evidence="3" id="KW-0472">Membrane</keyword>
<dbReference type="GO" id="GO:0009507">
    <property type="term" value="C:chloroplast"/>
    <property type="evidence" value="ECO:0007669"/>
    <property type="project" value="TreeGrafter"/>
</dbReference>
<evidence type="ECO:0000256" key="2">
    <source>
        <dbReference type="SAM" id="MobiDB-lite"/>
    </source>
</evidence>
<dbReference type="SUPFAM" id="SSF82657">
    <property type="entry name" value="BolA-like"/>
    <property type="match status" value="1"/>
</dbReference>
<feature type="compositionally biased region" description="Basic and acidic residues" evidence="2">
    <location>
        <begin position="72"/>
        <end position="84"/>
    </location>
</feature>
<sequence>MVRAKRVAERGSNPARSILKGPNDSDSSLIQPRSHQFRWELGSSPSAPSFSPRDLRGTSSKPASSRRPQKAIAERQNERARAGEDESSGSAGDEAILVLIFLVLLLLLLSAGLSLSPLPHQTILCCCCCCCCSFLRLAASPSSSSSSSSSSSFRGRRVLLPSPPPFPVRRLCSVRATQVSDSGSINSPMMQAMENKIKEQLEADVVIVKDAYGDGRHVSIDVVSKAFEGQSAVNRQRMVYKAIWEELQSTVHAVDQMTTKTPAEAAADN</sequence>
<dbReference type="Gene3D" id="3.10.20.90">
    <property type="entry name" value="Phosphatidylinositol 3-kinase Catalytic Subunit, Chain A, domain 1"/>
    <property type="match status" value="1"/>
</dbReference>
<dbReference type="InterPro" id="IPR002634">
    <property type="entry name" value="BolA"/>
</dbReference>
<evidence type="ECO:0000313" key="4">
    <source>
        <dbReference type="EMBL" id="CAD1847851.1"/>
    </source>
</evidence>
<dbReference type="Pfam" id="PF01722">
    <property type="entry name" value="BolA"/>
    <property type="match status" value="1"/>
</dbReference>
<evidence type="ECO:0008006" key="5">
    <source>
        <dbReference type="Google" id="ProtNLM"/>
    </source>
</evidence>
<feature type="compositionally biased region" description="Polar residues" evidence="2">
    <location>
        <begin position="24"/>
        <end position="34"/>
    </location>
</feature>
<dbReference type="PANTHER" id="PTHR46230:SF4">
    <property type="entry name" value="PROTEIN BOLA4, CHLOROPLASTIC_MITOCHONDRIAL"/>
    <property type="match status" value="1"/>
</dbReference>
<feature type="transmembrane region" description="Helical" evidence="3">
    <location>
        <begin position="95"/>
        <end position="115"/>
    </location>
</feature>
<gene>
    <name evidence="4" type="ORF">CB5_LOCUS31062</name>
</gene>
<name>A0A6V7QYD4_ANACO</name>
<proteinExistence type="inferred from homology"/>
<dbReference type="PANTHER" id="PTHR46230">
    <property type="match status" value="1"/>
</dbReference>
<keyword evidence="3" id="KW-1133">Transmembrane helix</keyword>